<feature type="domain" description="SKP1 component dimerisation" evidence="3">
    <location>
        <begin position="107"/>
        <end position="151"/>
    </location>
</feature>
<dbReference type="Proteomes" id="UP000092460">
    <property type="component" value="Unassembled WGS sequence"/>
</dbReference>
<keyword evidence="2" id="KW-0833">Ubl conjugation pathway</keyword>
<dbReference type="InterPro" id="IPR016072">
    <property type="entry name" value="Skp1_comp_dimer"/>
</dbReference>
<accession>A0A1B0C7I5</accession>
<dbReference type="AlphaFoldDB" id="A0A1B0C7I5"/>
<keyword evidence="6" id="KW-1185">Reference proteome</keyword>
<dbReference type="Pfam" id="PF01466">
    <property type="entry name" value="Skp1"/>
    <property type="match status" value="1"/>
</dbReference>
<evidence type="ECO:0008006" key="7">
    <source>
        <dbReference type="Google" id="ProtNLM"/>
    </source>
</evidence>
<comment type="similarity">
    <text evidence="1">Belongs to the SKP1 family.</text>
</comment>
<name>A0A1B0C7I5_9MUSC</name>
<dbReference type="EnsemblMetazoa" id="GPPI051333-RA">
    <property type="protein sequence ID" value="GPPI051333-PA"/>
    <property type="gene ID" value="GPPI051333"/>
</dbReference>
<dbReference type="SUPFAM" id="SSF54695">
    <property type="entry name" value="POZ domain"/>
    <property type="match status" value="1"/>
</dbReference>
<evidence type="ECO:0000256" key="2">
    <source>
        <dbReference type="ARBA" id="ARBA00022786"/>
    </source>
</evidence>
<proteinExistence type="inferred from homology"/>
<dbReference type="PANTHER" id="PTHR11165">
    <property type="entry name" value="SKP1"/>
    <property type="match status" value="1"/>
</dbReference>
<dbReference type="CDD" id="cd18322">
    <property type="entry name" value="BTB_POZ_SKP1"/>
    <property type="match status" value="1"/>
</dbReference>
<dbReference type="InterPro" id="IPR016897">
    <property type="entry name" value="SKP1"/>
</dbReference>
<evidence type="ECO:0000259" key="4">
    <source>
        <dbReference type="Pfam" id="PF03931"/>
    </source>
</evidence>
<dbReference type="Pfam" id="PF03931">
    <property type="entry name" value="Skp1_POZ"/>
    <property type="match status" value="1"/>
</dbReference>
<dbReference type="VEuPathDB" id="VectorBase:GPPI051333"/>
<reference evidence="5" key="2">
    <citation type="submission" date="2020-05" db="UniProtKB">
        <authorList>
            <consortium name="EnsemblMetazoa"/>
        </authorList>
    </citation>
    <scope>IDENTIFICATION</scope>
    <source>
        <strain evidence="5">IAEA</strain>
    </source>
</reference>
<dbReference type="SUPFAM" id="SSF81382">
    <property type="entry name" value="Skp1 dimerisation domain-like"/>
    <property type="match status" value="1"/>
</dbReference>
<dbReference type="SMART" id="SM00512">
    <property type="entry name" value="Skp1"/>
    <property type="match status" value="1"/>
</dbReference>
<evidence type="ECO:0000313" key="5">
    <source>
        <dbReference type="EnsemblMetazoa" id="GPPI051333-PA"/>
    </source>
</evidence>
<evidence type="ECO:0000313" key="6">
    <source>
        <dbReference type="Proteomes" id="UP000092460"/>
    </source>
</evidence>
<dbReference type="EMBL" id="JXJN01028625">
    <property type="status" value="NOT_ANNOTATED_CDS"/>
    <property type="molecule type" value="Genomic_DNA"/>
</dbReference>
<dbReference type="GO" id="GO:0006511">
    <property type="term" value="P:ubiquitin-dependent protein catabolic process"/>
    <property type="evidence" value="ECO:0007669"/>
    <property type="project" value="InterPro"/>
</dbReference>
<sequence length="198" mass="22677">MPNIHLESSDNEIFIVDKQVAKRLGIVNTMLGICGMEDRDNIAVPLPNVNSTILRKILEWACYHKDDVSTDEKKRTDILAWEADFLNICQVDLFELILGANYLHVNDLLDAACEAVAKMLRDKTPEEMREMLKIKNDFTAAEEEHLRQLNELYEQLAVNVYNPRPQPPSYVHSSGFRQERSLGLANLSYTETCLQLLL</sequence>
<protein>
    <recommendedName>
        <fullName evidence="7">SKP1 component POZ domain-containing protein</fullName>
    </recommendedName>
</protein>
<dbReference type="InterPro" id="IPR011333">
    <property type="entry name" value="SKP1/BTB/POZ_sf"/>
</dbReference>
<dbReference type="Gene3D" id="3.30.710.10">
    <property type="entry name" value="Potassium Channel Kv1.1, Chain A"/>
    <property type="match status" value="1"/>
</dbReference>
<evidence type="ECO:0000256" key="1">
    <source>
        <dbReference type="ARBA" id="ARBA00009993"/>
    </source>
</evidence>
<dbReference type="InterPro" id="IPR001232">
    <property type="entry name" value="SKP1-like"/>
</dbReference>
<feature type="domain" description="SKP1 component POZ" evidence="4">
    <location>
        <begin position="3"/>
        <end position="65"/>
    </location>
</feature>
<dbReference type="InterPro" id="IPR036296">
    <property type="entry name" value="SKP1-like_dim_sf"/>
</dbReference>
<evidence type="ECO:0000259" key="3">
    <source>
        <dbReference type="Pfam" id="PF01466"/>
    </source>
</evidence>
<reference evidence="6" key="1">
    <citation type="submission" date="2015-01" db="EMBL/GenBank/DDBJ databases">
        <authorList>
            <person name="Aksoy S."/>
            <person name="Warren W."/>
            <person name="Wilson R.K."/>
        </authorList>
    </citation>
    <scope>NUCLEOTIDE SEQUENCE [LARGE SCALE GENOMIC DNA]</scope>
    <source>
        <strain evidence="6">IAEA</strain>
    </source>
</reference>
<organism evidence="5 6">
    <name type="scientific">Glossina palpalis gambiensis</name>
    <dbReference type="NCBI Taxonomy" id="67801"/>
    <lineage>
        <taxon>Eukaryota</taxon>
        <taxon>Metazoa</taxon>
        <taxon>Ecdysozoa</taxon>
        <taxon>Arthropoda</taxon>
        <taxon>Hexapoda</taxon>
        <taxon>Insecta</taxon>
        <taxon>Pterygota</taxon>
        <taxon>Neoptera</taxon>
        <taxon>Endopterygota</taxon>
        <taxon>Diptera</taxon>
        <taxon>Brachycera</taxon>
        <taxon>Muscomorpha</taxon>
        <taxon>Hippoboscoidea</taxon>
        <taxon>Glossinidae</taxon>
        <taxon>Glossina</taxon>
    </lineage>
</organism>
<dbReference type="InterPro" id="IPR016073">
    <property type="entry name" value="Skp1_comp_POZ"/>
</dbReference>
<dbReference type="STRING" id="67801.A0A1B0C7I5"/>